<organism evidence="2 3">
    <name type="scientific">Tanacetum coccineum</name>
    <dbReference type="NCBI Taxonomy" id="301880"/>
    <lineage>
        <taxon>Eukaryota</taxon>
        <taxon>Viridiplantae</taxon>
        <taxon>Streptophyta</taxon>
        <taxon>Embryophyta</taxon>
        <taxon>Tracheophyta</taxon>
        <taxon>Spermatophyta</taxon>
        <taxon>Magnoliopsida</taxon>
        <taxon>eudicotyledons</taxon>
        <taxon>Gunneridae</taxon>
        <taxon>Pentapetalae</taxon>
        <taxon>asterids</taxon>
        <taxon>campanulids</taxon>
        <taxon>Asterales</taxon>
        <taxon>Asteraceae</taxon>
        <taxon>Asteroideae</taxon>
        <taxon>Anthemideae</taxon>
        <taxon>Anthemidinae</taxon>
        <taxon>Tanacetum</taxon>
    </lineage>
</organism>
<evidence type="ECO:0008006" key="4">
    <source>
        <dbReference type="Google" id="ProtNLM"/>
    </source>
</evidence>
<feature type="region of interest" description="Disordered" evidence="1">
    <location>
        <begin position="1"/>
        <end position="49"/>
    </location>
</feature>
<evidence type="ECO:0000256" key="1">
    <source>
        <dbReference type="SAM" id="MobiDB-lite"/>
    </source>
</evidence>
<reference evidence="2" key="1">
    <citation type="journal article" date="2022" name="Int. J. Mol. Sci.">
        <title>Draft Genome of Tanacetum Coccineum: Genomic Comparison of Closely Related Tanacetum-Family Plants.</title>
        <authorList>
            <person name="Yamashiro T."/>
            <person name="Shiraishi A."/>
            <person name="Nakayama K."/>
            <person name="Satake H."/>
        </authorList>
    </citation>
    <scope>NUCLEOTIDE SEQUENCE</scope>
</reference>
<gene>
    <name evidence="2" type="ORF">Tco_1092749</name>
</gene>
<evidence type="ECO:0000313" key="3">
    <source>
        <dbReference type="Proteomes" id="UP001151760"/>
    </source>
</evidence>
<name>A0ABQ5IAR3_9ASTR</name>
<reference evidence="2" key="2">
    <citation type="submission" date="2022-01" db="EMBL/GenBank/DDBJ databases">
        <authorList>
            <person name="Yamashiro T."/>
            <person name="Shiraishi A."/>
            <person name="Satake H."/>
            <person name="Nakayama K."/>
        </authorList>
    </citation>
    <scope>NUCLEOTIDE SEQUENCE</scope>
</reference>
<dbReference type="Proteomes" id="UP001151760">
    <property type="component" value="Unassembled WGS sequence"/>
</dbReference>
<evidence type="ECO:0000313" key="2">
    <source>
        <dbReference type="EMBL" id="GJT97231.1"/>
    </source>
</evidence>
<sequence>MGVDPMVSEENVEKGDGNGDSSGCVKNVGEIGSKVDDIENATPNTATNEERMDNEFGIETEEVTTNPKLYEFSNGNKGDIVDNMANKEDEHCHGNIIKEVNNSMSYAKKVFDNLQLDDNELFYVPTTLNNNGDEVVLCEEELVKEGSEKWKYTVCGYFMGCKMGVNELRYNVRRMWGRFGLKDIVVDADRMCYFKFK</sequence>
<proteinExistence type="predicted"/>
<accession>A0ABQ5IAR3</accession>
<comment type="caution">
    <text evidence="2">The sequence shown here is derived from an EMBL/GenBank/DDBJ whole genome shotgun (WGS) entry which is preliminary data.</text>
</comment>
<keyword evidence="3" id="KW-1185">Reference proteome</keyword>
<dbReference type="EMBL" id="BQNB010020557">
    <property type="protein sequence ID" value="GJT97231.1"/>
    <property type="molecule type" value="Genomic_DNA"/>
</dbReference>
<protein>
    <recommendedName>
        <fullName evidence="4">DUF4283 domain-containing protein</fullName>
    </recommendedName>
</protein>